<accession>A0ABR8FL06</accession>
<keyword evidence="3" id="KW-1185">Reference proteome</keyword>
<dbReference type="EMBL" id="JACJST010000030">
    <property type="protein sequence ID" value="MBD2570799.1"/>
    <property type="molecule type" value="Genomic_DNA"/>
</dbReference>
<keyword evidence="1" id="KW-0175">Coiled coil</keyword>
<feature type="coiled-coil region" evidence="1">
    <location>
        <begin position="197"/>
        <end position="453"/>
    </location>
</feature>
<gene>
    <name evidence="2" type="ORF">H6G59_23470</name>
</gene>
<evidence type="ECO:0000313" key="2">
    <source>
        <dbReference type="EMBL" id="MBD2570799.1"/>
    </source>
</evidence>
<name>A0ABR8FL06_9NOST</name>
<reference evidence="2 3" key="1">
    <citation type="journal article" date="2020" name="ISME J.">
        <title>Comparative genomics reveals insights into cyanobacterial evolution and habitat adaptation.</title>
        <authorList>
            <person name="Chen M.Y."/>
            <person name="Teng W.K."/>
            <person name="Zhao L."/>
            <person name="Hu C.X."/>
            <person name="Zhou Y.K."/>
            <person name="Han B.P."/>
            <person name="Song L.R."/>
            <person name="Shu W.S."/>
        </authorList>
    </citation>
    <scope>NUCLEOTIDE SEQUENCE [LARGE SCALE GENOMIC DNA]</scope>
    <source>
        <strain evidence="2 3">FACHB-196</strain>
    </source>
</reference>
<protein>
    <submittedName>
        <fullName evidence="2">Uncharacterized protein</fullName>
    </submittedName>
</protein>
<organism evidence="2 3">
    <name type="scientific">Anabaena lutea FACHB-196</name>
    <dbReference type="NCBI Taxonomy" id="2692881"/>
    <lineage>
        <taxon>Bacteria</taxon>
        <taxon>Bacillati</taxon>
        <taxon>Cyanobacteriota</taxon>
        <taxon>Cyanophyceae</taxon>
        <taxon>Nostocales</taxon>
        <taxon>Nostocaceae</taxon>
        <taxon>Anabaena</taxon>
    </lineage>
</organism>
<comment type="caution">
    <text evidence="2">The sequence shown here is derived from an EMBL/GenBank/DDBJ whole genome shotgun (WGS) entry which is preliminary data.</text>
</comment>
<dbReference type="RefSeq" id="WP_190719310.1">
    <property type="nucleotide sequence ID" value="NZ_JACJST010000030.1"/>
</dbReference>
<proteinExistence type="predicted"/>
<dbReference type="Proteomes" id="UP000640531">
    <property type="component" value="Unassembled WGS sequence"/>
</dbReference>
<evidence type="ECO:0000313" key="3">
    <source>
        <dbReference type="Proteomes" id="UP000640531"/>
    </source>
</evidence>
<evidence type="ECO:0000256" key="1">
    <source>
        <dbReference type="SAM" id="Coils"/>
    </source>
</evidence>
<feature type="coiled-coil region" evidence="1">
    <location>
        <begin position="141"/>
        <end position="168"/>
    </location>
</feature>
<sequence>MLQEYQTTLELNNKLQIQNTIFTQRNQDLEINQKSFIQRLGGIVYKENLEDKTWDLVLDKVQVLMNERNEAVIKIQAINRDFEVIKQKNELLIKEKDTFNQSLEVLKSIIATKENEINSLTPKLRCLEFRCEELVKDLQFRTDNNIELEQMKNELKKLQDVIIQKDSLIQSLEIKKGENLQKISLLEASVNIEKSNCELLTQEKVSLHSRVQQLEREIQVLNDKPIDSDIEMLEFQIAQKDNNIKKLEDEKNQNIQKIKQLEINIAEKELELKITIQNSNNRIQELKDEIDFLKQLPENIVDSLIEKLRKQITQKDAVIKKLESEKSEIIESFNKFRIIFNEKEYQLELVQREKFDLDNRVKELEEEKYLLIQKLRDKESEISELKRKISELEQDLSLMSQYADDIEQYAEDLEQYYLEELETYTYTSNINELEELQKQIDEKDTCIRRLKVKLENCSDFINITEVEYRKKQIDKKDAYILNLKLSHDAEIDIDLNIISSLENSLYEEQRNVKHLRGVIRKLKKCRR</sequence>